<evidence type="ECO:0000256" key="1">
    <source>
        <dbReference type="ARBA" id="ARBA00004167"/>
    </source>
</evidence>
<feature type="domain" description="Wall-associated receptor kinase galacturonan-binding" evidence="4">
    <location>
        <begin position="33"/>
        <end position="100"/>
    </location>
</feature>
<evidence type="ECO:0000313" key="5">
    <source>
        <dbReference type="EMBL" id="CCB50895.1"/>
    </source>
</evidence>
<accession>F6HFM9</accession>
<feature type="signal peptide" evidence="3">
    <location>
        <begin position="1"/>
        <end position="22"/>
    </location>
</feature>
<dbReference type="InterPro" id="IPR025287">
    <property type="entry name" value="WAK_GUB"/>
</dbReference>
<organism evidence="5 6">
    <name type="scientific">Vitis vinifera</name>
    <name type="common">Grape</name>
    <dbReference type="NCBI Taxonomy" id="29760"/>
    <lineage>
        <taxon>Eukaryota</taxon>
        <taxon>Viridiplantae</taxon>
        <taxon>Streptophyta</taxon>
        <taxon>Embryophyta</taxon>
        <taxon>Tracheophyta</taxon>
        <taxon>Spermatophyta</taxon>
        <taxon>Magnoliopsida</taxon>
        <taxon>eudicotyledons</taxon>
        <taxon>Gunneridae</taxon>
        <taxon>Pentapetalae</taxon>
        <taxon>rosids</taxon>
        <taxon>Vitales</taxon>
        <taxon>Vitaceae</taxon>
        <taxon>Viteae</taxon>
        <taxon>Vitis</taxon>
    </lineage>
</organism>
<proteinExistence type="predicted"/>
<sequence>MGKVSMVSIIFLVATFPNHICSQNKTSDYYDLCKPFPCGNITFSFPFSPTSEFGLGPLDCGLPRYQIACDSGPAIELSGRLYSVKQLSLSADFNSITVVDHQLITDLSSRSCESLRNLSISTFDVAPLTLPSWGVNLTLYRCPSGLSLSQQQQFLSTLLNNFSYTCQDGDKLHLAREVRWNDTQFDPPRLSPVLPPPPLLVVSFFRCRYLARF</sequence>
<dbReference type="InParanoid" id="F6HFM9"/>
<dbReference type="Pfam" id="PF13947">
    <property type="entry name" value="GUB_WAK_bind"/>
    <property type="match status" value="1"/>
</dbReference>
<dbReference type="ExpressionAtlas" id="F6HFM9">
    <property type="expression patterns" value="baseline and differential"/>
</dbReference>
<gene>
    <name evidence="5" type="ordered locus">VIT_01s0011g03810</name>
</gene>
<dbReference type="GO" id="GO:0030247">
    <property type="term" value="F:polysaccharide binding"/>
    <property type="evidence" value="ECO:0007669"/>
    <property type="project" value="InterPro"/>
</dbReference>
<dbReference type="PANTHER" id="PTHR33138:SF78">
    <property type="entry name" value="WALL-ASSOCIATED RECEPTOR KINASE GALACTURONAN-BINDING DOMAIN-CONTAINING PROTEIN"/>
    <property type="match status" value="1"/>
</dbReference>
<dbReference type="EMBL" id="FN595752">
    <property type="protein sequence ID" value="CCB50895.1"/>
    <property type="molecule type" value="Genomic_DNA"/>
</dbReference>
<protein>
    <recommendedName>
        <fullName evidence="4">Wall-associated receptor kinase galacturonan-binding domain-containing protein</fullName>
    </recommendedName>
</protein>
<dbReference type="PaxDb" id="29760-VIT_01s0011g03810.t01"/>
<evidence type="ECO:0000313" key="6">
    <source>
        <dbReference type="Proteomes" id="UP000009183"/>
    </source>
</evidence>
<dbReference type="Proteomes" id="UP000009183">
    <property type="component" value="Chromosome 1"/>
</dbReference>
<keyword evidence="2 3" id="KW-0732">Signal</keyword>
<evidence type="ECO:0000256" key="3">
    <source>
        <dbReference type="SAM" id="SignalP"/>
    </source>
</evidence>
<feature type="chain" id="PRO_5003335765" description="Wall-associated receptor kinase galacturonan-binding domain-containing protein" evidence="3">
    <location>
        <begin position="23"/>
        <end position="213"/>
    </location>
</feature>
<evidence type="ECO:0000256" key="2">
    <source>
        <dbReference type="ARBA" id="ARBA00022729"/>
    </source>
</evidence>
<dbReference type="eggNOG" id="KOG1187">
    <property type="taxonomic scope" value="Eukaryota"/>
</dbReference>
<keyword evidence="6" id="KW-1185">Reference proteome</keyword>
<dbReference type="GO" id="GO:0016020">
    <property type="term" value="C:membrane"/>
    <property type="evidence" value="ECO:0007669"/>
    <property type="project" value="UniProtKB-SubCell"/>
</dbReference>
<dbReference type="HOGENOM" id="CLU_1296381_0_0_1"/>
<reference evidence="6" key="1">
    <citation type="journal article" date="2007" name="Nature">
        <title>The grapevine genome sequence suggests ancestral hexaploidization in major angiosperm phyla.</title>
        <authorList>
            <consortium name="The French-Italian Public Consortium for Grapevine Genome Characterization."/>
            <person name="Jaillon O."/>
            <person name="Aury J.-M."/>
            <person name="Noel B."/>
            <person name="Policriti A."/>
            <person name="Clepet C."/>
            <person name="Casagrande A."/>
            <person name="Choisne N."/>
            <person name="Aubourg S."/>
            <person name="Vitulo N."/>
            <person name="Jubin C."/>
            <person name="Vezzi A."/>
            <person name="Legeai F."/>
            <person name="Hugueney P."/>
            <person name="Dasilva C."/>
            <person name="Horner D."/>
            <person name="Mica E."/>
            <person name="Jublot D."/>
            <person name="Poulain J."/>
            <person name="Bruyere C."/>
            <person name="Billault A."/>
            <person name="Segurens B."/>
            <person name="Gouyvenoux M."/>
            <person name="Ugarte E."/>
            <person name="Cattonaro F."/>
            <person name="Anthouard V."/>
            <person name="Vico V."/>
            <person name="Del Fabbro C."/>
            <person name="Alaux M."/>
            <person name="Di Gaspero G."/>
            <person name="Dumas V."/>
            <person name="Felice N."/>
            <person name="Paillard S."/>
            <person name="Juman I."/>
            <person name="Moroldo M."/>
            <person name="Scalabrin S."/>
            <person name="Canaguier A."/>
            <person name="Le Clainche I."/>
            <person name="Malacrida G."/>
            <person name="Durand E."/>
            <person name="Pesole G."/>
            <person name="Laucou V."/>
            <person name="Chatelet P."/>
            <person name="Merdinoglu D."/>
            <person name="Delledonne M."/>
            <person name="Pezzotti M."/>
            <person name="Lecharny A."/>
            <person name="Scarpelli C."/>
            <person name="Artiguenave F."/>
            <person name="Pe M.E."/>
            <person name="Valle G."/>
            <person name="Morgante M."/>
            <person name="Caboche M."/>
            <person name="Adam-Blondon A.-F."/>
            <person name="Weissenbach J."/>
            <person name="Quetier F."/>
            <person name="Wincker P."/>
        </authorList>
    </citation>
    <scope>NUCLEOTIDE SEQUENCE [LARGE SCALE GENOMIC DNA]</scope>
    <source>
        <strain evidence="6">cv. Pinot noir / PN40024</strain>
    </source>
</reference>
<evidence type="ECO:0000259" key="4">
    <source>
        <dbReference type="Pfam" id="PF13947"/>
    </source>
</evidence>
<dbReference type="PANTHER" id="PTHR33138">
    <property type="entry name" value="OS01G0690200 PROTEIN"/>
    <property type="match status" value="1"/>
</dbReference>
<dbReference type="AlphaFoldDB" id="F6HFM9"/>
<comment type="subcellular location">
    <subcellularLocation>
        <location evidence="1">Membrane</location>
        <topology evidence="1">Single-pass membrane protein</topology>
    </subcellularLocation>
</comment>
<dbReference type="OrthoDB" id="635050at2759"/>
<name>F6HFM9_VITVI</name>